<proteinExistence type="inferred from homology"/>
<dbReference type="PANTHER" id="PTHR11527">
    <property type="entry name" value="HEAT-SHOCK PROTEIN 20 FAMILY MEMBER"/>
    <property type="match status" value="1"/>
</dbReference>
<feature type="domain" description="SHSP" evidence="3">
    <location>
        <begin position="32"/>
        <end position="143"/>
    </location>
</feature>
<dbReference type="AlphaFoldDB" id="A0A0G0KJ71"/>
<gene>
    <name evidence="4" type="ORF">US58_C0015G0004</name>
</gene>
<protein>
    <submittedName>
        <fullName evidence="4">Heat-shock protein</fullName>
    </submittedName>
</protein>
<dbReference type="InterPro" id="IPR031107">
    <property type="entry name" value="Small_HSP"/>
</dbReference>
<dbReference type="Pfam" id="PF00011">
    <property type="entry name" value="HSP20"/>
    <property type="match status" value="1"/>
</dbReference>
<accession>A0A0G0KJ71</accession>
<organism evidence="4 5">
    <name type="scientific">Candidatus Magasanikbacteria bacterium GW2011_GWA2_37_8</name>
    <dbReference type="NCBI Taxonomy" id="1619036"/>
    <lineage>
        <taxon>Bacteria</taxon>
        <taxon>Candidatus Magasanikiibacteriota</taxon>
    </lineage>
</organism>
<dbReference type="SUPFAM" id="SSF49764">
    <property type="entry name" value="HSP20-like chaperones"/>
    <property type="match status" value="1"/>
</dbReference>
<dbReference type="STRING" id="1619036.US58_C0015G0004"/>
<evidence type="ECO:0000313" key="4">
    <source>
        <dbReference type="EMBL" id="KKQ40611.1"/>
    </source>
</evidence>
<evidence type="ECO:0000259" key="3">
    <source>
        <dbReference type="PROSITE" id="PS01031"/>
    </source>
</evidence>
<dbReference type="EMBL" id="LBTN01000015">
    <property type="protein sequence ID" value="KKQ40611.1"/>
    <property type="molecule type" value="Genomic_DNA"/>
</dbReference>
<dbReference type="Gene3D" id="2.60.40.790">
    <property type="match status" value="1"/>
</dbReference>
<evidence type="ECO:0000256" key="1">
    <source>
        <dbReference type="PROSITE-ProRule" id="PRU00285"/>
    </source>
</evidence>
<dbReference type="CDD" id="cd06464">
    <property type="entry name" value="ACD_sHsps-like"/>
    <property type="match status" value="1"/>
</dbReference>
<evidence type="ECO:0000256" key="2">
    <source>
        <dbReference type="RuleBase" id="RU003616"/>
    </source>
</evidence>
<dbReference type="InterPro" id="IPR008978">
    <property type="entry name" value="HSP20-like_chaperone"/>
</dbReference>
<evidence type="ECO:0000313" key="5">
    <source>
        <dbReference type="Proteomes" id="UP000034333"/>
    </source>
</evidence>
<dbReference type="PROSITE" id="PS01031">
    <property type="entry name" value="SHSP"/>
    <property type="match status" value="1"/>
</dbReference>
<name>A0A0G0KJ71_9BACT</name>
<reference evidence="4 5" key="1">
    <citation type="journal article" date="2015" name="Nature">
        <title>rRNA introns, odd ribosomes, and small enigmatic genomes across a large radiation of phyla.</title>
        <authorList>
            <person name="Brown C.T."/>
            <person name="Hug L.A."/>
            <person name="Thomas B.C."/>
            <person name="Sharon I."/>
            <person name="Castelle C.J."/>
            <person name="Singh A."/>
            <person name="Wilkins M.J."/>
            <person name="Williams K.H."/>
            <person name="Banfield J.F."/>
        </authorList>
    </citation>
    <scope>NUCLEOTIDE SEQUENCE [LARGE SCALE GENOMIC DNA]</scope>
</reference>
<dbReference type="Proteomes" id="UP000034333">
    <property type="component" value="Unassembled WGS sequence"/>
</dbReference>
<dbReference type="InterPro" id="IPR002068">
    <property type="entry name" value="A-crystallin/Hsp20_dom"/>
</dbReference>
<comment type="caution">
    <text evidence="4">The sequence shown here is derived from an EMBL/GenBank/DDBJ whole genome shotgun (WGS) entry which is preliminary data.</text>
</comment>
<sequence>MPQNINLSNDSFDVAAEELNFLSALATAGASEHESEGQLSIDVAEMAEELIVVATMAGSKPDNIELHLHNDVLTIRGTRTSPIPEGANHFYEECFWGKFSRTIVLPVDVKPEVASAEYKQGVLIVHLAKAKSDNNIPIYVVEE</sequence>
<comment type="similarity">
    <text evidence="1 2">Belongs to the small heat shock protein (HSP20) family.</text>
</comment>